<evidence type="ECO:0000313" key="2">
    <source>
        <dbReference type="EMBL" id="MET4580344.1"/>
    </source>
</evidence>
<accession>A0ABV2QH34</accession>
<sequence>MSDKAEKLTPGQIGLPGREAQTTDLGPVSDLEAALNAGSDQARDALARAGTQVEALTQKTRRALSAGATSSEFNQLNAVLNACSSAKEILVIAAHSVEHAARMQPSKRS</sequence>
<proteinExistence type="predicted"/>
<organism evidence="2 3">
    <name type="scientific">Ottowia thiooxydans</name>
    <dbReference type="NCBI Taxonomy" id="219182"/>
    <lineage>
        <taxon>Bacteria</taxon>
        <taxon>Pseudomonadati</taxon>
        <taxon>Pseudomonadota</taxon>
        <taxon>Betaproteobacteria</taxon>
        <taxon>Burkholderiales</taxon>
        <taxon>Comamonadaceae</taxon>
        <taxon>Ottowia</taxon>
    </lineage>
</organism>
<protein>
    <submittedName>
        <fullName evidence="2">Uncharacterized protein</fullName>
    </submittedName>
</protein>
<name>A0ABV2QH34_9BURK</name>
<reference evidence="2 3" key="1">
    <citation type="submission" date="2024-06" db="EMBL/GenBank/DDBJ databases">
        <title>Sorghum-associated microbial communities from plants grown in Nebraska, USA.</title>
        <authorList>
            <person name="Schachtman D."/>
        </authorList>
    </citation>
    <scope>NUCLEOTIDE SEQUENCE [LARGE SCALE GENOMIC DNA]</scope>
    <source>
        <strain evidence="2 3">2709</strain>
    </source>
</reference>
<keyword evidence="3" id="KW-1185">Reference proteome</keyword>
<dbReference type="EMBL" id="JBEPSH010000016">
    <property type="protein sequence ID" value="MET4580344.1"/>
    <property type="molecule type" value="Genomic_DNA"/>
</dbReference>
<dbReference type="RefSeq" id="WP_354449200.1">
    <property type="nucleotide sequence ID" value="NZ_JBEPSH010000016.1"/>
</dbReference>
<gene>
    <name evidence="2" type="ORF">ABIE13_005484</name>
</gene>
<evidence type="ECO:0000256" key="1">
    <source>
        <dbReference type="SAM" id="MobiDB-lite"/>
    </source>
</evidence>
<comment type="caution">
    <text evidence="2">The sequence shown here is derived from an EMBL/GenBank/DDBJ whole genome shotgun (WGS) entry which is preliminary data.</text>
</comment>
<evidence type="ECO:0000313" key="3">
    <source>
        <dbReference type="Proteomes" id="UP001549320"/>
    </source>
</evidence>
<dbReference type="Proteomes" id="UP001549320">
    <property type="component" value="Unassembled WGS sequence"/>
</dbReference>
<feature type="region of interest" description="Disordered" evidence="1">
    <location>
        <begin position="1"/>
        <end position="27"/>
    </location>
</feature>